<keyword evidence="1" id="KW-1133">Transmembrane helix</keyword>
<feature type="transmembrane region" description="Helical" evidence="1">
    <location>
        <begin position="15"/>
        <end position="39"/>
    </location>
</feature>
<sequence>MYCNIQRATPSPGKISAVVVGVAAVAMFVVEGFVVATLYKNWNRLKRTRNSPGSILSGTMAVRIIVFSFMPMLALGLSVVIVAANSDSAAPHIVIAFLPTGAALVFGTQKDVLSSWVFWRKERPVSVDKLPVLRSAEPVSVLPL</sequence>
<keyword evidence="3" id="KW-1185">Reference proteome</keyword>
<organism evidence="2 3">
    <name type="scientific">Marasmius crinis-equi</name>
    <dbReference type="NCBI Taxonomy" id="585013"/>
    <lineage>
        <taxon>Eukaryota</taxon>
        <taxon>Fungi</taxon>
        <taxon>Dikarya</taxon>
        <taxon>Basidiomycota</taxon>
        <taxon>Agaricomycotina</taxon>
        <taxon>Agaricomycetes</taxon>
        <taxon>Agaricomycetidae</taxon>
        <taxon>Agaricales</taxon>
        <taxon>Marasmiineae</taxon>
        <taxon>Marasmiaceae</taxon>
        <taxon>Marasmius</taxon>
    </lineage>
</organism>
<accession>A0ABR3FJP4</accession>
<evidence type="ECO:0000313" key="2">
    <source>
        <dbReference type="EMBL" id="KAL0575465.1"/>
    </source>
</evidence>
<dbReference type="EMBL" id="JBAHYK010000301">
    <property type="protein sequence ID" value="KAL0575465.1"/>
    <property type="molecule type" value="Genomic_DNA"/>
</dbReference>
<keyword evidence="1" id="KW-0472">Membrane</keyword>
<feature type="transmembrane region" description="Helical" evidence="1">
    <location>
        <begin position="89"/>
        <end position="107"/>
    </location>
</feature>
<proteinExistence type="predicted"/>
<reference evidence="2 3" key="1">
    <citation type="submission" date="2024-02" db="EMBL/GenBank/DDBJ databases">
        <title>A draft genome for the cacao thread blight pathogen Marasmius crinis-equi.</title>
        <authorList>
            <person name="Cohen S.P."/>
            <person name="Baruah I.K."/>
            <person name="Amoako-Attah I."/>
            <person name="Bukari Y."/>
            <person name="Meinhardt L.W."/>
            <person name="Bailey B.A."/>
        </authorList>
    </citation>
    <scope>NUCLEOTIDE SEQUENCE [LARGE SCALE GENOMIC DNA]</scope>
    <source>
        <strain evidence="2 3">GH-76</strain>
    </source>
</reference>
<evidence type="ECO:0000313" key="3">
    <source>
        <dbReference type="Proteomes" id="UP001465976"/>
    </source>
</evidence>
<comment type="caution">
    <text evidence="2">The sequence shown here is derived from an EMBL/GenBank/DDBJ whole genome shotgun (WGS) entry which is preliminary data.</text>
</comment>
<evidence type="ECO:0000256" key="1">
    <source>
        <dbReference type="SAM" id="Phobius"/>
    </source>
</evidence>
<feature type="transmembrane region" description="Helical" evidence="1">
    <location>
        <begin position="60"/>
        <end position="83"/>
    </location>
</feature>
<keyword evidence="1" id="KW-0812">Transmembrane</keyword>
<name>A0ABR3FJP4_9AGAR</name>
<dbReference type="Proteomes" id="UP001465976">
    <property type="component" value="Unassembled WGS sequence"/>
</dbReference>
<protein>
    <submittedName>
        <fullName evidence="2">Uncharacterized protein</fullName>
    </submittedName>
</protein>
<gene>
    <name evidence="2" type="ORF">V5O48_006500</name>
</gene>